<feature type="compositionally biased region" description="Basic and acidic residues" evidence="2">
    <location>
        <begin position="184"/>
        <end position="198"/>
    </location>
</feature>
<dbReference type="Pfam" id="PF09736">
    <property type="entry name" value="Bud13"/>
    <property type="match status" value="1"/>
</dbReference>
<evidence type="ECO:0000256" key="2">
    <source>
        <dbReference type="SAM" id="MobiDB-lite"/>
    </source>
</evidence>
<accession>B8LPZ8</accession>
<organism evidence="3">
    <name type="scientific">Picea sitchensis</name>
    <name type="common">Sitka spruce</name>
    <name type="synonym">Pinus sitchensis</name>
    <dbReference type="NCBI Taxonomy" id="3332"/>
    <lineage>
        <taxon>Eukaryota</taxon>
        <taxon>Viridiplantae</taxon>
        <taxon>Streptophyta</taxon>
        <taxon>Embryophyta</taxon>
        <taxon>Tracheophyta</taxon>
        <taxon>Spermatophyta</taxon>
        <taxon>Pinopsida</taxon>
        <taxon>Pinidae</taxon>
        <taxon>Conifers I</taxon>
        <taxon>Pinales</taxon>
        <taxon>Pinaceae</taxon>
        <taxon>Picea</taxon>
    </lineage>
</organism>
<dbReference type="InterPro" id="IPR051112">
    <property type="entry name" value="CWC26_splicing_factor"/>
</dbReference>
<feature type="compositionally biased region" description="Basic and acidic residues" evidence="2">
    <location>
        <begin position="548"/>
        <end position="568"/>
    </location>
</feature>
<feature type="compositionally biased region" description="Basic and acidic residues" evidence="2">
    <location>
        <begin position="511"/>
        <end position="521"/>
    </location>
</feature>
<dbReference type="PANTHER" id="PTHR31809:SF0">
    <property type="entry name" value="BUD13 HOMOLOG"/>
    <property type="match status" value="1"/>
</dbReference>
<sequence>MATPSLKEYLKKYSSDEKPKSKSNNKRKKPHKSISVSVANKINNASSGVRIVDEDPLWQTEIKDDSNQEDSPDEKPQVTEDVEVKRMKRLEHLTMHRPYLTVADDGSGWVTVSETKKAGIHSNDLSPERQSSVDVPHDRHVQCTYPDQSLSPPRRDQSNIHQRDLLPTNKRTNFESGNLSPDSNYHEPHHSLLQEHEGGAPNPLPPRKVRHDSPDLSPPRNAWTKSADLSPPRKCQKDTFLEVKDREESPALHNDSFLSRMPHHETIGRRGEYPNRNNFIPSPQRKVRHDSPDLTPPRKPWTKYQDLSPPRKPQNISPNKRDTNESSLRHDSRYSLPARVSEYEDRDPSPPSRTRQHSIGRRGDFPSRHNLTPSPKRKVRHDSPDLSPPRKADTKFQDLSPPRKTQKGILTNKRDHKESPFLRNSYYSIPARVSENEEQDSFPPRSAWHDSFGKQEDSSNGKRFIPPHGKGQRVSPDLSPSRYQKDISPHKKDIKDSSICHRSHYSSPGKTSKDDERDSSPLRRIHHSSSGRTDDSLTRKRMNPSTRMPEKSLSERHVMDRSRSKGEMTDGTNAGLRTGRDLKEEIDQKKREESHRFLQMDPSISGRGAETVYRDKQGKRLEGVEEFLHLQQGQPKPEDKPLEWGKGLTQKREAEARQAALELEKNKPFARSRDDPELDKMLKERVRWGDPMAHLVKRKNDEPVLENLAEDEKIRESGFIIPQDIPSHSWLKRGVDPPANRYGIKPGRHWDGVDRSNGFERGLFKRKNEKLATETEAYLWSVADM</sequence>
<feature type="compositionally biased region" description="Basic and acidic residues" evidence="2">
    <location>
        <begin position="483"/>
        <end position="499"/>
    </location>
</feature>
<feature type="compositionally biased region" description="Basic and acidic residues" evidence="2">
    <location>
        <begin position="262"/>
        <end position="273"/>
    </location>
</feature>
<feature type="compositionally biased region" description="Basic and acidic residues" evidence="2">
    <location>
        <begin position="381"/>
        <end position="396"/>
    </location>
</feature>
<dbReference type="EMBL" id="EF677933">
    <property type="protein sequence ID" value="ABR17728.1"/>
    <property type="molecule type" value="mRNA"/>
</dbReference>
<evidence type="ECO:0008006" key="4">
    <source>
        <dbReference type="Google" id="ProtNLM"/>
    </source>
</evidence>
<feature type="compositionally biased region" description="Polar residues" evidence="2">
    <location>
        <begin position="34"/>
        <end position="47"/>
    </location>
</feature>
<feature type="compositionally biased region" description="Basic and acidic residues" evidence="2">
    <location>
        <begin position="319"/>
        <end position="333"/>
    </location>
</feature>
<feature type="compositionally biased region" description="Polar residues" evidence="2">
    <location>
        <begin position="123"/>
        <end position="133"/>
    </location>
</feature>
<dbReference type="GO" id="GO:0070274">
    <property type="term" value="C:RES complex"/>
    <property type="evidence" value="ECO:0007669"/>
    <property type="project" value="TreeGrafter"/>
</dbReference>
<feature type="compositionally biased region" description="Basic and acidic residues" evidence="2">
    <location>
        <begin position="578"/>
        <end position="598"/>
    </location>
</feature>
<dbReference type="AlphaFoldDB" id="B8LPZ8"/>
<feature type="compositionally biased region" description="Polar residues" evidence="2">
    <location>
        <begin position="169"/>
        <end position="183"/>
    </location>
</feature>
<reference evidence="3" key="1">
    <citation type="submission" date="2007-06" db="EMBL/GenBank/DDBJ databases">
        <title>Full length cDNA sequences from Sitka Spruce (Picea sitchensis).</title>
        <authorList>
            <person name="Ralph S.G."/>
            <person name="Chun H.E."/>
            <person name="Liao N."/>
            <person name="Ali J."/>
            <person name="Reid K."/>
            <person name="Kolosova N."/>
            <person name="Cooper N."/>
            <person name="Cullis C."/>
            <person name="Jancsik S."/>
            <person name="Moore R."/>
            <person name="Mayo M."/>
            <person name="Wagner S."/>
            <person name="Holt R.A."/>
            <person name="Jones S.J.M."/>
            <person name="Marra M.A."/>
            <person name="Ritland C.E."/>
            <person name="Ritland K."/>
            <person name="Bohlmann J."/>
        </authorList>
    </citation>
    <scope>NUCLEOTIDE SEQUENCE</scope>
    <source>
        <tissue evidence="3">Green portion of the leader tissue</tissue>
    </source>
</reference>
<dbReference type="PANTHER" id="PTHR31809">
    <property type="entry name" value="BUD13 HOMOLOG"/>
    <property type="match status" value="1"/>
</dbReference>
<feature type="compositionally biased region" description="Basic and acidic residues" evidence="2">
    <location>
        <begin position="8"/>
        <end position="20"/>
    </location>
</feature>
<comment type="similarity">
    <text evidence="1">Belongs to the CWC26 family.</text>
</comment>
<dbReference type="GO" id="GO:0005684">
    <property type="term" value="C:U2-type spliceosomal complex"/>
    <property type="evidence" value="ECO:0007669"/>
    <property type="project" value="TreeGrafter"/>
</dbReference>
<evidence type="ECO:0000313" key="3">
    <source>
        <dbReference type="EMBL" id="ABR17728.1"/>
    </source>
</evidence>
<proteinExistence type="evidence at transcript level"/>
<evidence type="ECO:0000256" key="1">
    <source>
        <dbReference type="ARBA" id="ARBA00011069"/>
    </source>
</evidence>
<dbReference type="GO" id="GO:0003723">
    <property type="term" value="F:RNA binding"/>
    <property type="evidence" value="ECO:0007669"/>
    <property type="project" value="TreeGrafter"/>
</dbReference>
<feature type="compositionally biased region" description="Basic residues" evidence="2">
    <location>
        <begin position="21"/>
        <end position="32"/>
    </location>
</feature>
<name>B8LPZ8_PICSI</name>
<feature type="region of interest" description="Disordered" evidence="2">
    <location>
        <begin position="1"/>
        <end position="83"/>
    </location>
</feature>
<feature type="region of interest" description="Disordered" evidence="2">
    <location>
        <begin position="118"/>
        <end position="602"/>
    </location>
</feature>
<feature type="compositionally biased region" description="Basic and acidic residues" evidence="2">
    <location>
        <begin position="73"/>
        <end position="83"/>
    </location>
</feature>
<feature type="compositionally biased region" description="Basic and acidic residues" evidence="2">
    <location>
        <begin position="153"/>
        <end position="164"/>
    </location>
</feature>
<feature type="compositionally biased region" description="Basic and acidic residues" evidence="2">
    <location>
        <begin position="447"/>
        <end position="460"/>
    </location>
</feature>
<dbReference type="InterPro" id="IPR018609">
    <property type="entry name" value="Bud13"/>
</dbReference>
<dbReference type="OMA" id="LHEKDPM"/>
<dbReference type="GO" id="GO:0000398">
    <property type="term" value="P:mRNA splicing, via spliceosome"/>
    <property type="evidence" value="ECO:0007669"/>
    <property type="project" value="TreeGrafter"/>
</dbReference>
<protein>
    <recommendedName>
        <fullName evidence="4">BUD13 homolog</fullName>
    </recommendedName>
</protein>
<feature type="compositionally biased region" description="Basic and acidic residues" evidence="2">
    <location>
        <begin position="235"/>
        <end position="250"/>
    </location>
</feature>